<proteinExistence type="predicted"/>
<dbReference type="EMBL" id="LT965930">
    <property type="protein sequence ID" value="SOU43213.1"/>
    <property type="molecule type" value="Genomic_DNA"/>
</dbReference>
<accession>A0A2K4XFV9</accession>
<keyword evidence="1" id="KW-0614">Plasmid</keyword>
<evidence type="ECO:0000313" key="2">
    <source>
        <dbReference type="Proteomes" id="UP000238288"/>
    </source>
</evidence>
<reference evidence="1 2" key="1">
    <citation type="submission" date="2017-11" db="EMBL/GenBank/DDBJ databases">
        <authorList>
            <person name="Han C.G."/>
        </authorList>
    </citation>
    <scope>NUCLEOTIDE SEQUENCE [LARGE SCALE GENOMIC DNA]</scope>
    <source>
        <strain evidence="2">ATCC 43555</strain>
        <plasmid evidence="2">Plasmid pcar9p</plasmid>
    </source>
</reference>
<organism evidence="1 2">
    <name type="scientific">Pseudoalteromonas carrageenovora IAM 12662</name>
    <dbReference type="NCBI Taxonomy" id="1314868"/>
    <lineage>
        <taxon>Bacteria</taxon>
        <taxon>Pseudomonadati</taxon>
        <taxon>Pseudomonadota</taxon>
        <taxon>Gammaproteobacteria</taxon>
        <taxon>Alteromonadales</taxon>
        <taxon>Pseudoalteromonadaceae</taxon>
        <taxon>Pseudoalteromonas</taxon>
    </lineage>
</organism>
<protein>
    <submittedName>
        <fullName evidence="1">Uncharacterized protein</fullName>
    </submittedName>
</protein>
<geneLocation type="plasmid" evidence="2">
    <name>pcar9p</name>
</geneLocation>
<gene>
    <name evidence="1" type="ORF">PCAR9_P0018</name>
</gene>
<sequence>MLANFSEHGNILSSFQYSRVFLRCEITHLLIVHNVNFELTAASVIKENVEVILRFPQCGMAIKKHYGIALSKNLICKFY</sequence>
<evidence type="ECO:0000313" key="1">
    <source>
        <dbReference type="EMBL" id="SOU43213.1"/>
    </source>
</evidence>
<dbReference type="Proteomes" id="UP000238288">
    <property type="component" value="Plasmid PCAR9p"/>
</dbReference>
<dbReference type="AlphaFoldDB" id="A0A2K4XFV9"/>
<name>A0A2K4XFV9_PSEVC</name>